<dbReference type="EMBL" id="SHNN01000001">
    <property type="protein sequence ID" value="MCX2979244.1"/>
    <property type="molecule type" value="Genomic_DNA"/>
</dbReference>
<dbReference type="InterPro" id="IPR001343">
    <property type="entry name" value="Hemolysn_Ca-bd"/>
</dbReference>
<comment type="subcellular location">
    <subcellularLocation>
        <location evidence="1">Secreted</location>
    </subcellularLocation>
</comment>
<feature type="non-terminal residue" evidence="5">
    <location>
        <position position="3287"/>
    </location>
</feature>
<reference evidence="5" key="1">
    <citation type="submission" date="2019-02" db="EMBL/GenBank/DDBJ databases">
        <authorList>
            <person name="Li S.-H."/>
        </authorList>
    </citation>
    <scope>NUCLEOTIDE SEQUENCE</scope>
    <source>
        <strain evidence="5">IMCC14734</strain>
    </source>
</reference>
<proteinExistence type="predicted"/>
<evidence type="ECO:0000256" key="1">
    <source>
        <dbReference type="ARBA" id="ARBA00004613"/>
    </source>
</evidence>
<keyword evidence="6" id="KW-1185">Reference proteome</keyword>
<dbReference type="PRINTS" id="PR00313">
    <property type="entry name" value="CABNDNGRPT"/>
</dbReference>
<name>A0ABT3TCR7_9GAMM</name>
<evidence type="ECO:0000256" key="4">
    <source>
        <dbReference type="SAM" id="MobiDB-lite"/>
    </source>
</evidence>
<accession>A0ABT3TCR7</accession>
<dbReference type="Gene3D" id="2.160.20.160">
    <property type="match status" value="1"/>
</dbReference>
<evidence type="ECO:0000256" key="3">
    <source>
        <dbReference type="ARBA" id="ARBA00022837"/>
    </source>
</evidence>
<dbReference type="Gene3D" id="2.150.10.10">
    <property type="entry name" value="Serralysin-like metalloprotease, C-terminal"/>
    <property type="match status" value="6"/>
</dbReference>
<dbReference type="SUPFAM" id="SSF55486">
    <property type="entry name" value="Metalloproteases ('zincins'), catalytic domain"/>
    <property type="match status" value="1"/>
</dbReference>
<feature type="compositionally biased region" description="Basic and acidic residues" evidence="4">
    <location>
        <begin position="413"/>
        <end position="427"/>
    </location>
</feature>
<organism evidence="5 6">
    <name type="scientific">Candidatus Litorirhabdus singularis</name>
    <dbReference type="NCBI Taxonomy" id="2518993"/>
    <lineage>
        <taxon>Bacteria</taxon>
        <taxon>Pseudomonadati</taxon>
        <taxon>Pseudomonadota</taxon>
        <taxon>Gammaproteobacteria</taxon>
        <taxon>Cellvibrionales</taxon>
        <taxon>Halieaceae</taxon>
        <taxon>Candidatus Litorirhabdus</taxon>
    </lineage>
</organism>
<comment type="caution">
    <text evidence="5">The sequence shown here is derived from an EMBL/GenBank/DDBJ whole genome shotgun (WGS) entry which is preliminary data.</text>
</comment>
<feature type="region of interest" description="Disordered" evidence="4">
    <location>
        <begin position="413"/>
        <end position="443"/>
    </location>
</feature>
<keyword evidence="2" id="KW-0964">Secreted</keyword>
<dbReference type="InterPro" id="IPR024079">
    <property type="entry name" value="MetalloPept_cat_dom_sf"/>
</dbReference>
<dbReference type="PANTHER" id="PTHR38340:SF1">
    <property type="entry name" value="S-LAYER PROTEIN"/>
    <property type="match status" value="1"/>
</dbReference>
<dbReference type="PANTHER" id="PTHR38340">
    <property type="entry name" value="S-LAYER PROTEIN"/>
    <property type="match status" value="1"/>
</dbReference>
<dbReference type="NCBIfam" id="NF012209">
    <property type="entry name" value="LEPR-8K"/>
    <property type="match status" value="1"/>
</dbReference>
<evidence type="ECO:0000313" key="5">
    <source>
        <dbReference type="EMBL" id="MCX2979244.1"/>
    </source>
</evidence>
<keyword evidence="3" id="KW-0106">Calcium</keyword>
<evidence type="ECO:0000313" key="6">
    <source>
        <dbReference type="Proteomes" id="UP001143362"/>
    </source>
</evidence>
<evidence type="ECO:0000256" key="2">
    <source>
        <dbReference type="ARBA" id="ARBA00022525"/>
    </source>
</evidence>
<gene>
    <name evidence="5" type="ORF">EYC98_00005</name>
</gene>
<dbReference type="PROSITE" id="PS00330">
    <property type="entry name" value="HEMOLYSIN_CALCIUM"/>
    <property type="match status" value="6"/>
</dbReference>
<dbReference type="InterPro" id="IPR011049">
    <property type="entry name" value="Serralysin-like_metalloprot_C"/>
</dbReference>
<protein>
    <submittedName>
        <fullName evidence="5">LEPR-XLL domain-containing protein</fullName>
    </submittedName>
</protein>
<dbReference type="Proteomes" id="UP001143362">
    <property type="component" value="Unassembled WGS sequence"/>
</dbReference>
<feature type="region of interest" description="Disordered" evidence="4">
    <location>
        <begin position="501"/>
        <end position="532"/>
    </location>
</feature>
<dbReference type="InterPro" id="IPR050557">
    <property type="entry name" value="RTX_toxin/Mannuronan_C5-epim"/>
</dbReference>
<sequence length="3287" mass="335818">MWEWLKKAKTDGHHPDTGVPAESEQGRDSMFRLESLEPRLLLSGDPVLAELARWVADDGSASDAEQLSVIIQEIDLAADTEIMVGNGSDESANGVQTVAWPTDWAGPENHVEVNEAASQLRLSDTGEVDLLSLVTSLAGQEPGHAVTADDLLRTSADGSEQEGSQTNGGVTAVTDSLSSEQLNGFLDKAIEVLSTTDSALAERLADISFQVADLADGVIAEIRGDVIYIDVTAAGHGWSLDVLLEQEKAGVDESHAAAAPAGSNAEQNKQQLMQYLLQEQVTSQEQQAATGHAHVMADPVTVAVSGASDNWPSAANVEHSEMAMPGAQGSAAIGETAGDAFEIGQLQAKYTPTPAQGVQVAVGNNGATPGDSPSDPVQQVLDRGALATGLQNNAGVSDGASGVAIGVVAASHRMQESNRSTRSELRKSNSKTVKSGEAGSHQGFQVMESNVTVIAEGGDDASPRAPPVSEGIQTVREPDVSDTAQRGPVVSALYDETVLEAATSDDATPRAPPSDDAQSRAPPAAVNMPRAPPVADDRAYTLARDGATVNAAIKTTLAPGSLRAATQYSSASTQEHLHQNVADYLLSTGTPDPASVSTTVLTEEPTDPRLAAIVTEAIQRWTDSGLIPTGEDLSTVTFLVADLAGDALAQAVGNTITIDATADDFGWFIDTTPSDDSEFGGAAPAGIDLLTVVMHEIGHVLGFEHGAAGVAGLMVNQLGSGERHLPGEDDTILANGATLNDVITGILNRFDPANPPTGNNAIFTTSAGDIPNIVTVGATLSGGVDLQLEALTLTFSELVHTPSGWTGEVLVESEVGILLPGGPNIVITDDKFTAATHIQSVNRVIAGGPGVTEELDIAGLGLVTETINVADGTYLVDLTVKSLGGDLNVGDEILVIHSNEAGFDDTDPADGKTITVAGFYVEGGEHHVLVSYSFDPGSADSWTGGSVIALDDTDETDDLDLNAVSGTIQLGNGSSTLNFDAINEAAIWPSLSWLVTEVEFLKLEFADFREDDSNSALRMDTTFIGIDTGSESTNELLSKAVLFEGSNSVVFNMDRLAEGVSDIDLNFLYPIAPLGDDLSGDVSYARSAIEDITGISGGFKILIPKMGKIGGGFIYKEVGLDSDGVVTTDTNETVETVSYLAIRGFLEINGEDPEGPLKDVIKVGQKKKGAIKIGVSYVVSENGPSQFFLYSDTKILLDATSGLTITELRGGMRFSSTIEDLQVRAPLKVNTEGGFNSAVNSGDPGAPVRITLTVPDHTLRQGDAFRIVNADDTDLNSGEQNFIVESVDEDVITYLTGANGSETNPLAYTLGGNIEVKKISISDPFDLRDPGFNSTQGLSLAEWEAQLDQQVANQAGTDNIWEALFGSFVIEAGATLDFAPRTSNDVVKFDTDLLLGVKVTGDDLGLELLLNGTMILGNTVELSAKVYADLSNFDTGAASMLFLADLPEEALGVDPLMVIYADVTFETLINSVPQAVDAASDFPSGIGTNVTAANIADLSGGSGPWEVTFTLDSTDVNTGFSVGDSIVVAGSGPDSIDGTFIVSAVTPGVPGVTPGAVSFVIGASVLEGRVDLNHDGIISALDDGALGVVPVIAGLLDIDKNGTIDAADDGEIFNFVVGVDGSQLVVPYAVIDGYIDVDGDSVVSGDAGDVAVIGADPAFWGEGFGFTRAIVAGGVDVDGNNIINDEDDASFAGFLVIDGLLDINGDGIISDVDDGDRVLVNVVITADGSRQVSRYSVVDGHIDIDADIAKPLSDAYVADTDDSLALNQTGVGADLGGYWSDSVLKVANQKDLGDGLRISVNGGVDLNVPSVTTLSLTGSAMLDVTFAGAADARIDFAFDMALSEVNFGELGVANGLFIMTLDDGPGIPDFNIWGAALLTTNFEFLESFGLYANAEALLRINTTAEIKPDIVLLNVDNTPVSIALPAESFAIRLDGSIDFRIDFNNNQIFAPGESAFQIEGVAVFELSAGQGFNIAVFKEVNGELLPASMSIGPAGSAFMTFKVFGFLAIRGDGLAANLLLTLDGNLGGGDLGSVLTLSGQFVFIVNTTGEDVTFEIPGGASDPSRPSGLTVIIPRAAPASPDAVAEADLQSLINGQAWTLDASTPGYTYGLLFMEGSLDLLSLVTLDVSGYVLLSADVSSLQIKLSGEFLSIGSVSGSAFISTEGEFEFIIDGGLTLGPDGFNISGTAHLLVSLLDSNGKSSGGTGPKVLNIAGSLSVSAEIFYIGLPSVDVGVSYNSASGDILVSVGTVPVPFIDSSVVDLGFLGSVRIYYPNIELKSYTFSVGTLALTPPENPVVLGQVDESGVLTLNVGSPALRAQRNLLGDEENEHVLIERVGFASQTGEKVKVTMFGVSQTFDNVASILIEDMGSGDDYLQIAQGVRSPLEVHFGGGADTLISQGTGIVTAYGDAGADQLSGGSGNDLLFGGSGTDVIIGGAGRDTIEGGADDDRFIWSVGDGIDLAFYGQGGQDSLSIEGANGAEQFVVGAVGAGLEVSIGAGALTAYTVESVTIEGRGGADSFIVNDLTGTELSQLNLNLGSDSVRDTVTVNGTSAAENYEVSVAKVSRVTAASDGTTNTFEIDTYRVARAGVVNVDIFEIGPLSGGDEITLDAGAGADTIAVLSTPSGVNTTVIGGAGSNTFNVGSISAEGESSLGELNGSLTLQGGDLGVDTLNVSDVGNNASSTGTLSATQISGLGITGGFTYQAMEMVNLKLGAGVDSLTIADMVALQQTTGTQFTFDLGGGNDVFLASNGDLNVFGGGGDDAITVGNATAGSSISGGAGADTIVAGSGNHLIWGDDEPGANTGTGDADDITFGTGASEVHGQAGNDVISSSVDGHVSLVDGAYTVFGDEGDDTIRLGAGNQVVHGGSGIDTITTGVGNSVIHGGTEDDVITVAAGNSEIWGEAGNDEIYSADATLGTRVYGGAGADTIVAGSGNHFIWGDDKPGENTGAGDADTITVGAGNSEIHGQAGHDSIVAANGNFTVYGEAGNDDINLGAGNQVVYGGSGIDTITTGVGNSMIRGGTDDDVITVAAGNSEIWGEAGNDEIYSANATLGTRVYGGAGADTIVAGNGNHFIWGDDKPGENTGAGDADTITVGAGNSEIHGQAGHDSIVAASGNFTVYGEAGNDEINVGAGTQAVFGGAGNDQITVGSGDQLIFGDDGPGQSTGPGGDDTITVGIGNSEVHGQSGADVISIAGGNNAIWGGAGRDTITSGAGIDTIDAGSGNDVVVAGGGHDVIFGGSGQDDLRGGAGNDTLWGGADGDRLEGEAGQDTLYGGGGIDFLVLDH</sequence>
<feature type="region of interest" description="Disordered" evidence="4">
    <location>
        <begin position="1"/>
        <end position="27"/>
    </location>
</feature>
<dbReference type="SUPFAM" id="SSF51120">
    <property type="entry name" value="beta-Roll"/>
    <property type="match status" value="5"/>
</dbReference>
<dbReference type="Gene3D" id="3.40.390.10">
    <property type="entry name" value="Collagenase (Catalytic Domain)"/>
    <property type="match status" value="1"/>
</dbReference>
<dbReference type="InterPro" id="IPR018511">
    <property type="entry name" value="Hemolysin-typ_Ca-bd_CS"/>
</dbReference>
<dbReference type="InterPro" id="IPR053786">
    <property type="entry name" value="LEPRxLL_CS"/>
</dbReference>
<dbReference type="RefSeq" id="WP_279243245.1">
    <property type="nucleotide sequence ID" value="NZ_SHNN01000001.1"/>
</dbReference>
<feature type="compositionally biased region" description="Basic and acidic residues" evidence="4">
    <location>
        <begin position="1"/>
        <end position="16"/>
    </location>
</feature>
<dbReference type="Pfam" id="PF00353">
    <property type="entry name" value="HemolysinCabind"/>
    <property type="match status" value="14"/>
</dbReference>